<dbReference type="Gene3D" id="1.10.490.10">
    <property type="entry name" value="Globins"/>
    <property type="match status" value="1"/>
</dbReference>
<feature type="binding site" description="distal binding residue" evidence="8">
    <location>
        <position position="46"/>
    </location>
    <ligand>
        <name>heme</name>
        <dbReference type="ChEBI" id="CHEBI:30413"/>
    </ligand>
    <ligandPart>
        <name>Fe</name>
        <dbReference type="ChEBI" id="CHEBI:18248"/>
    </ligandPart>
</feature>
<protein>
    <recommendedName>
        <fullName evidence="6">Group 1 truncated hemoglobin</fullName>
    </recommendedName>
</protein>
<dbReference type="RefSeq" id="WP_093070514.1">
    <property type="nucleotide sequence ID" value="NZ_FNQP01000030.1"/>
</dbReference>
<keyword evidence="10" id="KW-1185">Reference proteome</keyword>
<organism evidence="9 10">
    <name type="scientific">Thiothrix caldifontis</name>
    <dbReference type="NCBI Taxonomy" id="525918"/>
    <lineage>
        <taxon>Bacteria</taxon>
        <taxon>Pseudomonadati</taxon>
        <taxon>Pseudomonadota</taxon>
        <taxon>Gammaproteobacteria</taxon>
        <taxon>Thiotrichales</taxon>
        <taxon>Thiotrichaceae</taxon>
        <taxon>Thiothrix</taxon>
    </lineage>
</organism>
<dbReference type="CDD" id="cd00454">
    <property type="entry name" value="TrHb1_N"/>
    <property type="match status" value="1"/>
</dbReference>
<evidence type="ECO:0000256" key="7">
    <source>
        <dbReference type="PIRSR" id="PIRSR002030-1"/>
    </source>
</evidence>
<gene>
    <name evidence="9" type="ORF">SAMN05660964_03372</name>
</gene>
<proteinExistence type="inferred from homology"/>
<dbReference type="SUPFAM" id="SSF46458">
    <property type="entry name" value="Globin-like"/>
    <property type="match status" value="1"/>
</dbReference>
<dbReference type="GO" id="GO:0019825">
    <property type="term" value="F:oxygen binding"/>
    <property type="evidence" value="ECO:0007669"/>
    <property type="project" value="InterPro"/>
</dbReference>
<dbReference type="EMBL" id="FNQP01000030">
    <property type="protein sequence ID" value="SEB06703.1"/>
    <property type="molecule type" value="Genomic_DNA"/>
</dbReference>
<comment type="similarity">
    <text evidence="1 6">Belongs to the truncated hemoglobin family. Group I subfamily.</text>
</comment>
<keyword evidence="5 6" id="KW-0408">Iron</keyword>
<dbReference type="AlphaFoldDB" id="A0A1H4GAM4"/>
<name>A0A1H4GAM4_9GAMM</name>
<evidence type="ECO:0000256" key="4">
    <source>
        <dbReference type="ARBA" id="ARBA00022723"/>
    </source>
</evidence>
<dbReference type="OrthoDB" id="9790913at2"/>
<accession>A0A1H4GAM4</accession>
<evidence type="ECO:0000256" key="1">
    <source>
        <dbReference type="ARBA" id="ARBA00009660"/>
    </source>
</evidence>
<dbReference type="InterPro" id="IPR016339">
    <property type="entry name" value="Hemoglobin_trunc_I"/>
</dbReference>
<keyword evidence="2 6" id="KW-0813">Transport</keyword>
<evidence type="ECO:0000313" key="9">
    <source>
        <dbReference type="EMBL" id="SEB06703.1"/>
    </source>
</evidence>
<comment type="cofactor">
    <cofactor evidence="7">
        <name>heme</name>
        <dbReference type="ChEBI" id="CHEBI:30413"/>
    </cofactor>
    <text evidence="7">Binds 1 heme group per subunit.</text>
</comment>
<dbReference type="PIRSF" id="PIRSF002030">
    <property type="entry name" value="Globin_Protozoa/Cyanobacteria"/>
    <property type="match status" value="1"/>
</dbReference>
<dbReference type="GO" id="GO:0046872">
    <property type="term" value="F:metal ion binding"/>
    <property type="evidence" value="ECO:0007669"/>
    <property type="project" value="UniProtKB-UniRule"/>
</dbReference>
<dbReference type="GO" id="GO:0005344">
    <property type="term" value="F:oxygen carrier activity"/>
    <property type="evidence" value="ECO:0007669"/>
    <property type="project" value="UniProtKB-UniRule"/>
</dbReference>
<evidence type="ECO:0000256" key="2">
    <source>
        <dbReference type="ARBA" id="ARBA00022448"/>
    </source>
</evidence>
<sequence length="122" mass="13760">MRDVFKRIGGKAAVDAAVDRFYEYMLTDDRVKHFFANTNMEKQRQHQKDFISFALGAEGGYAGKDMRSAHQHMVDHMGLSDVHFDATVENLVKALRDLNVPEDIIADAGAIVESTRTDVLCR</sequence>
<dbReference type="Pfam" id="PF01152">
    <property type="entry name" value="Bac_globin"/>
    <property type="match status" value="1"/>
</dbReference>
<dbReference type="STRING" id="525918.SAMN05660964_03372"/>
<dbReference type="InterPro" id="IPR001486">
    <property type="entry name" value="Hemoglobin_trunc"/>
</dbReference>
<keyword evidence="4 6" id="KW-0479">Metal-binding</keyword>
<keyword evidence="3 6" id="KW-0349">Heme</keyword>
<feature type="binding site" description="proximal binding residue" evidence="7">
    <location>
        <position position="70"/>
    </location>
    <ligand>
        <name>heme</name>
        <dbReference type="ChEBI" id="CHEBI:30413"/>
    </ligand>
    <ligandPart>
        <name>Fe</name>
        <dbReference type="ChEBI" id="CHEBI:18248"/>
    </ligandPart>
</feature>
<keyword evidence="6" id="KW-0561">Oxygen transport</keyword>
<evidence type="ECO:0000256" key="3">
    <source>
        <dbReference type="ARBA" id="ARBA00022617"/>
    </source>
</evidence>
<evidence type="ECO:0000256" key="8">
    <source>
        <dbReference type="PIRSR" id="PIRSR601486-1"/>
    </source>
</evidence>
<dbReference type="Proteomes" id="UP000199397">
    <property type="component" value="Unassembled WGS sequence"/>
</dbReference>
<reference evidence="9 10" key="1">
    <citation type="submission" date="2016-10" db="EMBL/GenBank/DDBJ databases">
        <authorList>
            <person name="de Groot N.N."/>
        </authorList>
    </citation>
    <scope>NUCLEOTIDE SEQUENCE [LARGE SCALE GENOMIC DNA]</scope>
    <source>
        <strain evidence="9 10">DSM 21228</strain>
    </source>
</reference>
<evidence type="ECO:0000256" key="5">
    <source>
        <dbReference type="ARBA" id="ARBA00023004"/>
    </source>
</evidence>
<dbReference type="GO" id="GO:0020037">
    <property type="term" value="F:heme binding"/>
    <property type="evidence" value="ECO:0007669"/>
    <property type="project" value="InterPro"/>
</dbReference>
<dbReference type="InterPro" id="IPR009050">
    <property type="entry name" value="Globin-like_sf"/>
</dbReference>
<evidence type="ECO:0000256" key="6">
    <source>
        <dbReference type="PIRNR" id="PIRNR002030"/>
    </source>
</evidence>
<evidence type="ECO:0000313" key="10">
    <source>
        <dbReference type="Proteomes" id="UP000199397"/>
    </source>
</evidence>
<dbReference type="InterPro" id="IPR012292">
    <property type="entry name" value="Globin/Proto"/>
</dbReference>